<evidence type="ECO:0000256" key="10">
    <source>
        <dbReference type="ARBA" id="ARBA00022573"/>
    </source>
</evidence>
<evidence type="ECO:0000256" key="12">
    <source>
        <dbReference type="ARBA" id="ARBA00022741"/>
    </source>
</evidence>
<dbReference type="CDD" id="cd00544">
    <property type="entry name" value="CobU"/>
    <property type="match status" value="1"/>
</dbReference>
<dbReference type="EC" id="2.7.1.156" evidence="8"/>
<keyword evidence="15 19" id="KW-0342">GTP-binding</keyword>
<evidence type="ECO:0000256" key="11">
    <source>
        <dbReference type="ARBA" id="ARBA00022679"/>
    </source>
</evidence>
<evidence type="ECO:0000256" key="8">
    <source>
        <dbReference type="ARBA" id="ARBA00012016"/>
    </source>
</evidence>
<evidence type="ECO:0000256" key="1">
    <source>
        <dbReference type="ARBA" id="ARBA00000312"/>
    </source>
</evidence>
<feature type="binding site" evidence="19">
    <location>
        <position position="84"/>
    </location>
    <ligand>
        <name>GTP</name>
        <dbReference type="ChEBI" id="CHEBI:37565"/>
    </ligand>
</feature>
<evidence type="ECO:0000256" key="5">
    <source>
        <dbReference type="ARBA" id="ARBA00004692"/>
    </source>
</evidence>
<dbReference type="GO" id="GO:0005524">
    <property type="term" value="F:ATP binding"/>
    <property type="evidence" value="ECO:0007669"/>
    <property type="project" value="UniProtKB-KW"/>
</dbReference>
<comment type="pathway">
    <text evidence="5">Cofactor biosynthesis; adenosylcobalamin biosynthesis; adenosylcobalamin from cob(II)yrinate a,c-diamide: step 6/7.</text>
</comment>
<feature type="binding site" evidence="19">
    <location>
        <begin position="53"/>
        <end position="56"/>
    </location>
    <ligand>
        <name>GTP</name>
        <dbReference type="ChEBI" id="CHEBI:37565"/>
    </ligand>
</feature>
<evidence type="ECO:0000256" key="18">
    <source>
        <dbReference type="PIRSR" id="PIRSR006135-1"/>
    </source>
</evidence>
<evidence type="ECO:0000256" key="15">
    <source>
        <dbReference type="ARBA" id="ARBA00023134"/>
    </source>
</evidence>
<feature type="binding site" evidence="19">
    <location>
        <begin position="12"/>
        <end position="19"/>
    </location>
    <ligand>
        <name>GTP</name>
        <dbReference type="ChEBI" id="CHEBI:37565"/>
    </ligand>
</feature>
<evidence type="ECO:0000256" key="2">
    <source>
        <dbReference type="ARBA" id="ARBA00000711"/>
    </source>
</evidence>
<dbReference type="GO" id="GO:0005525">
    <property type="term" value="F:GTP binding"/>
    <property type="evidence" value="ECO:0007669"/>
    <property type="project" value="UniProtKB-KW"/>
</dbReference>
<evidence type="ECO:0000256" key="17">
    <source>
        <dbReference type="ARBA" id="ARBA00030571"/>
    </source>
</evidence>
<keyword evidence="13 20" id="KW-0418">Kinase</keyword>
<organism evidence="20 21">
    <name type="scientific">Clostridium niameyense</name>
    <dbReference type="NCBI Taxonomy" id="1622073"/>
    <lineage>
        <taxon>Bacteria</taxon>
        <taxon>Bacillati</taxon>
        <taxon>Bacillota</taxon>
        <taxon>Clostridia</taxon>
        <taxon>Eubacteriales</taxon>
        <taxon>Clostridiaceae</taxon>
        <taxon>Clostridium</taxon>
    </lineage>
</organism>
<keyword evidence="10" id="KW-0169">Cobalamin biosynthesis</keyword>
<evidence type="ECO:0000313" key="20">
    <source>
        <dbReference type="EMBL" id="NEZ47005.1"/>
    </source>
</evidence>
<proteinExistence type="inferred from homology"/>
<keyword evidence="11 20" id="KW-0808">Transferase</keyword>
<dbReference type="Pfam" id="PF02283">
    <property type="entry name" value="CobU"/>
    <property type="match status" value="1"/>
</dbReference>
<comment type="caution">
    <text evidence="20">The sequence shown here is derived from an EMBL/GenBank/DDBJ whole genome shotgun (WGS) entry which is preliminary data.</text>
</comment>
<evidence type="ECO:0000256" key="16">
    <source>
        <dbReference type="ARBA" id="ARBA00029570"/>
    </source>
</evidence>
<comment type="catalytic activity">
    <reaction evidence="1">
        <text>adenosylcob(III)inamide + ATP = adenosylcob(III)inamide phosphate + ADP + H(+)</text>
        <dbReference type="Rhea" id="RHEA:15769"/>
        <dbReference type="ChEBI" id="CHEBI:2480"/>
        <dbReference type="ChEBI" id="CHEBI:15378"/>
        <dbReference type="ChEBI" id="CHEBI:30616"/>
        <dbReference type="ChEBI" id="CHEBI:58502"/>
        <dbReference type="ChEBI" id="CHEBI:456216"/>
        <dbReference type="EC" id="2.7.1.156"/>
    </reaction>
</comment>
<evidence type="ECO:0000313" key="21">
    <source>
        <dbReference type="Proteomes" id="UP000473885"/>
    </source>
</evidence>
<dbReference type="Gene3D" id="3.40.50.300">
    <property type="entry name" value="P-loop containing nucleotide triphosphate hydrolases"/>
    <property type="match status" value="1"/>
</dbReference>
<dbReference type="SUPFAM" id="SSF52540">
    <property type="entry name" value="P-loop containing nucleoside triphosphate hydrolases"/>
    <property type="match status" value="1"/>
</dbReference>
<evidence type="ECO:0000256" key="3">
    <source>
        <dbReference type="ARBA" id="ARBA00001522"/>
    </source>
</evidence>
<evidence type="ECO:0000256" key="6">
    <source>
        <dbReference type="ARBA" id="ARBA00005159"/>
    </source>
</evidence>
<feature type="active site" description="GMP-histidine intermediate" evidence="18">
    <location>
        <position position="52"/>
    </location>
</feature>
<feature type="binding site" evidence="19">
    <location>
        <begin position="36"/>
        <end position="38"/>
    </location>
    <ligand>
        <name>GTP</name>
        <dbReference type="ChEBI" id="CHEBI:37565"/>
    </ligand>
</feature>
<name>A0A6M0R9Q6_9CLOT</name>
<dbReference type="UniPathway" id="UPA00148">
    <property type="reaction ID" value="UER00236"/>
</dbReference>
<dbReference type="Proteomes" id="UP000473885">
    <property type="component" value="Unassembled WGS sequence"/>
</dbReference>
<accession>A0A6M0R9Q6</accession>
<dbReference type="InterPro" id="IPR003203">
    <property type="entry name" value="CobU/CobP"/>
</dbReference>
<dbReference type="InterPro" id="IPR027417">
    <property type="entry name" value="P-loop_NTPase"/>
</dbReference>
<dbReference type="PIRSF" id="PIRSF006135">
    <property type="entry name" value="CobU"/>
    <property type="match status" value="1"/>
</dbReference>
<dbReference type="NCBIfam" id="NF004469">
    <property type="entry name" value="PRK05800.1"/>
    <property type="match status" value="1"/>
</dbReference>
<dbReference type="RefSeq" id="WP_163249146.1">
    <property type="nucleotide sequence ID" value="NZ_SXDP01000004.1"/>
</dbReference>
<dbReference type="GO" id="GO:0009236">
    <property type="term" value="P:cobalamin biosynthetic process"/>
    <property type="evidence" value="ECO:0007669"/>
    <property type="project" value="UniProtKB-UniPathway"/>
</dbReference>
<dbReference type="GO" id="GO:0043752">
    <property type="term" value="F:adenosylcobinamide kinase activity"/>
    <property type="evidence" value="ECO:0007669"/>
    <property type="project" value="UniProtKB-EC"/>
</dbReference>
<evidence type="ECO:0000256" key="7">
    <source>
        <dbReference type="ARBA" id="ARBA00007490"/>
    </source>
</evidence>
<comment type="similarity">
    <text evidence="7">Belongs to the CobU/CobP family.</text>
</comment>
<evidence type="ECO:0000256" key="13">
    <source>
        <dbReference type="ARBA" id="ARBA00022777"/>
    </source>
</evidence>
<comment type="function">
    <text evidence="4">Catalyzes ATP-dependent phosphorylation of adenosylcobinamide and addition of GMP to adenosylcobinamide phosphate.</text>
</comment>
<evidence type="ECO:0000256" key="9">
    <source>
        <dbReference type="ARBA" id="ARBA00012523"/>
    </source>
</evidence>
<sequence>MGHESKIILITGGARSGKSEFAESLLKDEKEVLYIATANITDDEMKNRIEKHRERRPKAWNTYEGSYNLDKVLYKRSEKYILLDCVTVMITNLMFQENIDYDKISSDKLEDLLNKIKKEFEKLIYSAIENKKQLIMVTNEVGYGVVPAYKLGRIFRDFAGSINKFIAFISDEVYLVTCGIPLKIK</sequence>
<dbReference type="EC" id="2.7.7.62" evidence="9"/>
<comment type="pathway">
    <text evidence="6">Cofactor biosynthesis; adenosylcobalamin biosynthesis; adenosylcobalamin from cob(II)yrinate a,c-diamide: step 5/7.</text>
</comment>
<evidence type="ECO:0000256" key="14">
    <source>
        <dbReference type="ARBA" id="ARBA00022840"/>
    </source>
</evidence>
<feature type="binding site" evidence="19">
    <location>
        <position position="64"/>
    </location>
    <ligand>
        <name>GTP</name>
        <dbReference type="ChEBI" id="CHEBI:37565"/>
    </ligand>
</feature>
<keyword evidence="21" id="KW-1185">Reference proteome</keyword>
<dbReference type="AlphaFoldDB" id="A0A6M0R9Q6"/>
<keyword evidence="12 19" id="KW-0547">Nucleotide-binding</keyword>
<evidence type="ECO:0000256" key="19">
    <source>
        <dbReference type="PIRSR" id="PIRSR006135-2"/>
    </source>
</evidence>
<comment type="catalytic activity">
    <reaction evidence="2">
        <text>adenosylcob(III)inamide phosphate + GTP + H(+) = adenosylcob(III)inamide-GDP + diphosphate</text>
        <dbReference type="Rhea" id="RHEA:22712"/>
        <dbReference type="ChEBI" id="CHEBI:15378"/>
        <dbReference type="ChEBI" id="CHEBI:33019"/>
        <dbReference type="ChEBI" id="CHEBI:37565"/>
        <dbReference type="ChEBI" id="CHEBI:58502"/>
        <dbReference type="ChEBI" id="CHEBI:60487"/>
        <dbReference type="EC" id="2.7.7.62"/>
    </reaction>
</comment>
<dbReference type="GO" id="GO:0008820">
    <property type="term" value="F:cobinamide phosphate guanylyltransferase activity"/>
    <property type="evidence" value="ECO:0007669"/>
    <property type="project" value="UniProtKB-EC"/>
</dbReference>
<protein>
    <recommendedName>
        <fullName evidence="16">Adenosylcobinamide kinase</fullName>
        <ecNumber evidence="8">2.7.1.156</ecNumber>
        <ecNumber evidence="9">2.7.7.62</ecNumber>
    </recommendedName>
    <alternativeName>
        <fullName evidence="17">Adenosylcobinamide-phosphate guanylyltransferase</fullName>
    </alternativeName>
</protein>
<evidence type="ECO:0000256" key="4">
    <source>
        <dbReference type="ARBA" id="ARBA00003889"/>
    </source>
</evidence>
<dbReference type="EMBL" id="SXDP01000004">
    <property type="protein sequence ID" value="NEZ47005.1"/>
    <property type="molecule type" value="Genomic_DNA"/>
</dbReference>
<keyword evidence="14" id="KW-0067">ATP-binding</keyword>
<keyword evidence="20" id="KW-0548">Nucleotidyltransferase</keyword>
<reference evidence="20 21" key="1">
    <citation type="submission" date="2019-04" db="EMBL/GenBank/DDBJ databases">
        <title>Genome sequencing of Clostridium botulinum Groups I-IV and Clostridium butyricum.</title>
        <authorList>
            <person name="Brunt J."/>
            <person name="Van Vliet A.H.M."/>
            <person name="Stringer S.C."/>
            <person name="Carter A.T."/>
            <person name="Peck M.W."/>
        </authorList>
    </citation>
    <scope>NUCLEOTIDE SEQUENCE [LARGE SCALE GENOMIC DNA]</scope>
    <source>
        <strain evidence="20 21">IFR 18/094</strain>
    </source>
</reference>
<gene>
    <name evidence="20" type="primary">cobU</name>
    <name evidence="20" type="ORF">FDF74_07240</name>
</gene>
<dbReference type="PANTHER" id="PTHR34848">
    <property type="match status" value="1"/>
</dbReference>
<comment type="catalytic activity">
    <reaction evidence="3">
        <text>adenosylcob(III)inamide + GTP = adenosylcob(III)inamide phosphate + GDP + H(+)</text>
        <dbReference type="Rhea" id="RHEA:15765"/>
        <dbReference type="ChEBI" id="CHEBI:2480"/>
        <dbReference type="ChEBI" id="CHEBI:15378"/>
        <dbReference type="ChEBI" id="CHEBI:37565"/>
        <dbReference type="ChEBI" id="CHEBI:58189"/>
        <dbReference type="ChEBI" id="CHEBI:58502"/>
        <dbReference type="EC" id="2.7.1.156"/>
    </reaction>
</comment>
<dbReference type="PANTHER" id="PTHR34848:SF1">
    <property type="entry name" value="BIFUNCTIONAL ADENOSYLCOBALAMIN BIOSYNTHESIS PROTEIN COBU"/>
    <property type="match status" value="1"/>
</dbReference>